<dbReference type="InterPro" id="IPR029069">
    <property type="entry name" value="HotDog_dom_sf"/>
</dbReference>
<dbReference type="RefSeq" id="WP_100256862.1">
    <property type="nucleotide sequence ID" value="NZ_CP011797.1"/>
</dbReference>
<dbReference type="Gene3D" id="3.10.129.10">
    <property type="entry name" value="Hotdog Thioesterase"/>
    <property type="match status" value="1"/>
</dbReference>
<evidence type="ECO:0000313" key="3">
    <source>
        <dbReference type="Proteomes" id="UP000229757"/>
    </source>
</evidence>
<dbReference type="InterPro" id="IPR002539">
    <property type="entry name" value="MaoC-like_dom"/>
</dbReference>
<evidence type="ECO:0000313" key="2">
    <source>
        <dbReference type="EMBL" id="ATX76524.1"/>
    </source>
</evidence>
<dbReference type="EMBL" id="CP011797">
    <property type="protein sequence ID" value="ATX76524.1"/>
    <property type="molecule type" value="Genomic_DNA"/>
</dbReference>
<accession>A0A2K8KT99</accession>
<dbReference type="KEGG" id="rfo:REIFOR_01378"/>
<dbReference type="InterPro" id="IPR039375">
    <property type="entry name" value="NodN-like"/>
</dbReference>
<name>A0A2K8KT99_9GAMM</name>
<protein>
    <submittedName>
        <fullName evidence="2">MaoC family dehydratase</fullName>
    </submittedName>
</protein>
<dbReference type="AlphaFoldDB" id="A0A2K8KT99"/>
<dbReference type="SUPFAM" id="SSF54637">
    <property type="entry name" value="Thioesterase/thiol ester dehydrase-isomerase"/>
    <property type="match status" value="1"/>
</dbReference>
<dbReference type="PANTHER" id="PTHR42993">
    <property type="entry name" value="MAOC-LIKE DEHYDRATASE DOMAIN-CONTAINING PROTEIN"/>
    <property type="match status" value="1"/>
</dbReference>
<organism evidence="2 3">
    <name type="scientific">Reinekea forsetii</name>
    <dbReference type="NCBI Taxonomy" id="1336806"/>
    <lineage>
        <taxon>Bacteria</taxon>
        <taxon>Pseudomonadati</taxon>
        <taxon>Pseudomonadota</taxon>
        <taxon>Gammaproteobacteria</taxon>
        <taxon>Oceanospirillales</taxon>
        <taxon>Saccharospirillaceae</taxon>
        <taxon>Reinekea</taxon>
    </lineage>
</organism>
<reference evidence="2 3" key="1">
    <citation type="journal article" date="2017" name="Environ. Microbiol.">
        <title>Genomic and physiological analyses of 'Reinekea forsetii' reveal a versatile opportunistic lifestyle during spring algae blooms.</title>
        <authorList>
            <person name="Avci B."/>
            <person name="Hahnke R.L."/>
            <person name="Chafee M."/>
            <person name="Fischer T."/>
            <person name="Gruber-Vodicka H."/>
            <person name="Tegetmeyer H.E."/>
            <person name="Harder J."/>
            <person name="Fuchs B.M."/>
            <person name="Amann R.I."/>
            <person name="Teeling H."/>
        </authorList>
    </citation>
    <scope>NUCLEOTIDE SEQUENCE [LARGE SCALE GENOMIC DNA]</scope>
    <source>
        <strain evidence="2 3">Hel1_31_D35</strain>
    </source>
</reference>
<dbReference type="Proteomes" id="UP000229757">
    <property type="component" value="Chromosome"/>
</dbReference>
<dbReference type="OrthoDB" id="9801735at2"/>
<feature type="domain" description="MaoC-like" evidence="1">
    <location>
        <begin position="93"/>
        <end position="203"/>
    </location>
</feature>
<dbReference type="CDD" id="cd03450">
    <property type="entry name" value="NodN"/>
    <property type="match status" value="1"/>
</dbReference>
<evidence type="ECO:0000259" key="1">
    <source>
        <dbReference type="Pfam" id="PF01575"/>
    </source>
</evidence>
<dbReference type="PANTHER" id="PTHR42993:SF1">
    <property type="entry name" value="MAOC-LIKE DEHYDRATASE DOMAIN-CONTAINING PROTEIN"/>
    <property type="match status" value="1"/>
</dbReference>
<dbReference type="Pfam" id="PF01575">
    <property type="entry name" value="MaoC_dehydratas"/>
    <property type="match status" value="1"/>
</dbReference>
<proteinExistence type="predicted"/>
<sequence length="228" mass="25625">MNVIDLLKEKSDRLAKNRTEIMDLVNPQVRGYFIGAMNNARNNQWLSWVLDQTKFGVGTEAQNSDQAWPEKMGSDAQKMLQQLSAQMNQVTLVGEWLTVDQERIDRFADVTDDHQWIHTDVVRAKEHSPFGGTIAHGFLTLALIPKLIGAVNPEAPTYPGAKMVVNMGLNQVRYPYPVKTGSRLRASKKVIHVALVRRGLEVTEEITVEIEGCRRPACVAQTLMLLVF</sequence>
<keyword evidence="3" id="KW-1185">Reference proteome</keyword>
<gene>
    <name evidence="2" type="ORF">REIFOR_01378</name>
</gene>